<reference evidence="4" key="1">
    <citation type="journal article" date="2019" name="Int. J. Syst. Evol. Microbiol.">
        <title>The Global Catalogue of Microorganisms (GCM) 10K type strain sequencing project: providing services to taxonomists for standard genome sequencing and annotation.</title>
        <authorList>
            <consortium name="The Broad Institute Genomics Platform"/>
            <consortium name="The Broad Institute Genome Sequencing Center for Infectious Disease"/>
            <person name="Wu L."/>
            <person name="Ma J."/>
        </authorList>
    </citation>
    <scope>NUCLEOTIDE SEQUENCE [LARGE SCALE GENOMIC DNA]</scope>
    <source>
        <strain evidence="4">KCTC 42217</strain>
    </source>
</reference>
<feature type="transmembrane region" description="Helical" evidence="2">
    <location>
        <begin position="6"/>
        <end position="25"/>
    </location>
</feature>
<dbReference type="RefSeq" id="WP_255901919.1">
    <property type="nucleotide sequence ID" value="NZ_JAFMZO010000002.1"/>
</dbReference>
<keyword evidence="2" id="KW-0472">Membrane</keyword>
<dbReference type="InterPro" id="IPR042106">
    <property type="entry name" value="Nuo/plastoQ_OxRdtase_6_NuoJ"/>
</dbReference>
<keyword evidence="2" id="KW-1003">Cell membrane</keyword>
<evidence type="ECO:0000256" key="2">
    <source>
        <dbReference type="RuleBase" id="RU004429"/>
    </source>
</evidence>
<feature type="transmembrane region" description="Helical" evidence="2">
    <location>
        <begin position="32"/>
        <end position="53"/>
    </location>
</feature>
<feature type="transmembrane region" description="Helical" evidence="2">
    <location>
        <begin position="96"/>
        <end position="115"/>
    </location>
</feature>
<keyword evidence="2" id="KW-0520">NAD</keyword>
<accession>A0ABW4ZSD9</accession>
<feature type="transmembrane region" description="Helical" evidence="2">
    <location>
        <begin position="59"/>
        <end position="76"/>
    </location>
</feature>
<dbReference type="EC" id="7.1.1.-" evidence="2"/>
<dbReference type="EMBL" id="JBHUHZ010000004">
    <property type="protein sequence ID" value="MFD2164470.1"/>
    <property type="molecule type" value="Genomic_DNA"/>
</dbReference>
<dbReference type="Pfam" id="PF00499">
    <property type="entry name" value="Oxidored_q3"/>
    <property type="match status" value="1"/>
</dbReference>
<evidence type="ECO:0000313" key="4">
    <source>
        <dbReference type="Proteomes" id="UP001597387"/>
    </source>
</evidence>
<dbReference type="InterPro" id="IPR001457">
    <property type="entry name" value="NADH_UbQ/plastoQ_OxRdtase_su6"/>
</dbReference>
<protein>
    <recommendedName>
        <fullName evidence="2">NADH-quinone oxidoreductase subunit J</fullName>
        <ecNumber evidence="2">7.1.1.-</ecNumber>
    </recommendedName>
</protein>
<comment type="similarity">
    <text evidence="1 2">Belongs to the complex I subunit 6 family.</text>
</comment>
<evidence type="ECO:0000313" key="3">
    <source>
        <dbReference type="EMBL" id="MFD2164470.1"/>
    </source>
</evidence>
<dbReference type="Proteomes" id="UP001597387">
    <property type="component" value="Unassembled WGS sequence"/>
</dbReference>
<comment type="subcellular location">
    <subcellularLocation>
        <location evidence="2">Cell membrane</location>
        <topology evidence="2">Multi-pass membrane protein</topology>
    </subcellularLocation>
</comment>
<evidence type="ECO:0000256" key="1">
    <source>
        <dbReference type="ARBA" id="ARBA00005698"/>
    </source>
</evidence>
<comment type="caution">
    <text evidence="3">The sequence shown here is derived from an EMBL/GenBank/DDBJ whole genome shotgun (WGS) entry which is preliminary data.</text>
</comment>
<dbReference type="PANTHER" id="PTHR33269">
    <property type="entry name" value="NADH-UBIQUINONE OXIDOREDUCTASE CHAIN 6"/>
    <property type="match status" value="1"/>
</dbReference>
<keyword evidence="2" id="KW-0874">Quinone</keyword>
<name>A0ABW4ZSD9_9SPHI</name>
<sequence>MTIEQLAFYVISATALLSALLVVSLKNFVRSIFLFFLTLFSMAGLFVFALADFVAVTQLVIYVGGVLVLMIFAFLLSNRELLNNPEASEQSGFLHYLPGITVSVVFLGVLLMVLLKLDPGEFQWIQQSKENTLKPTDNTIHYLGINIMTRYLLPFEVVSVLLLMALIGAAHLARKEKEQ</sequence>
<comment type="function">
    <text evidence="2">NDH-1 shuttles electrons from NADH, via FMN and iron-sulfur (Fe-S) centers, to quinones in the respiratory chain. Couples the redox reaction to proton translocation (for every two electrons transferred, four hydrogen ions are translocated across the cytoplasmic membrane), and thus conserves the redox energy in a proton gradient.</text>
</comment>
<feature type="transmembrane region" description="Helical" evidence="2">
    <location>
        <begin position="151"/>
        <end position="173"/>
    </location>
</feature>
<keyword evidence="2" id="KW-1133">Transmembrane helix</keyword>
<organism evidence="3 4">
    <name type="scientific">Paradesertivirga mongoliensis</name>
    <dbReference type="NCBI Taxonomy" id="2100740"/>
    <lineage>
        <taxon>Bacteria</taxon>
        <taxon>Pseudomonadati</taxon>
        <taxon>Bacteroidota</taxon>
        <taxon>Sphingobacteriia</taxon>
        <taxon>Sphingobacteriales</taxon>
        <taxon>Sphingobacteriaceae</taxon>
        <taxon>Paradesertivirga</taxon>
    </lineage>
</organism>
<comment type="catalytic activity">
    <reaction evidence="2">
        <text>a quinone + NADH + 5 H(+)(in) = a quinol + NAD(+) + 4 H(+)(out)</text>
        <dbReference type="Rhea" id="RHEA:57888"/>
        <dbReference type="ChEBI" id="CHEBI:15378"/>
        <dbReference type="ChEBI" id="CHEBI:24646"/>
        <dbReference type="ChEBI" id="CHEBI:57540"/>
        <dbReference type="ChEBI" id="CHEBI:57945"/>
        <dbReference type="ChEBI" id="CHEBI:132124"/>
    </reaction>
</comment>
<proteinExistence type="inferred from homology"/>
<gene>
    <name evidence="3" type="ORF">ACFSJU_18845</name>
</gene>
<dbReference type="Gene3D" id="1.20.120.1200">
    <property type="entry name" value="NADH-ubiquinone/plastoquinone oxidoreductase chain 6, subunit NuoJ"/>
    <property type="match status" value="1"/>
</dbReference>
<keyword evidence="4" id="KW-1185">Reference proteome</keyword>
<dbReference type="PANTHER" id="PTHR33269:SF17">
    <property type="entry name" value="NADH-UBIQUINONE OXIDOREDUCTASE CHAIN 6"/>
    <property type="match status" value="1"/>
</dbReference>
<keyword evidence="2" id="KW-0812">Transmembrane</keyword>